<comment type="caution">
    <text evidence="3">The sequence shown here is derived from an EMBL/GenBank/DDBJ whole genome shotgun (WGS) entry which is preliminary data.</text>
</comment>
<feature type="compositionally biased region" description="Polar residues" evidence="1">
    <location>
        <begin position="24"/>
        <end position="37"/>
    </location>
</feature>
<reference evidence="3" key="1">
    <citation type="submission" date="2023-04" db="EMBL/GenBank/DDBJ databases">
        <title>Phytophthora lilii NBRC 32176.</title>
        <authorList>
            <person name="Ichikawa N."/>
            <person name="Sato H."/>
            <person name="Tonouchi N."/>
        </authorList>
    </citation>
    <scope>NUCLEOTIDE SEQUENCE</scope>
    <source>
        <strain evidence="3">NBRC 32176</strain>
    </source>
</reference>
<dbReference type="AlphaFoldDB" id="A0A9W6TDB0"/>
<feature type="transmembrane region" description="Helical" evidence="2">
    <location>
        <begin position="686"/>
        <end position="706"/>
    </location>
</feature>
<gene>
    <name evidence="3" type="ORF">Plil01_000195400</name>
</gene>
<feature type="region of interest" description="Disordered" evidence="1">
    <location>
        <begin position="1"/>
        <end position="68"/>
    </location>
</feature>
<organism evidence="3 4">
    <name type="scientific">Phytophthora lilii</name>
    <dbReference type="NCBI Taxonomy" id="2077276"/>
    <lineage>
        <taxon>Eukaryota</taxon>
        <taxon>Sar</taxon>
        <taxon>Stramenopiles</taxon>
        <taxon>Oomycota</taxon>
        <taxon>Peronosporomycetes</taxon>
        <taxon>Peronosporales</taxon>
        <taxon>Peronosporaceae</taxon>
        <taxon>Phytophthora</taxon>
    </lineage>
</organism>
<dbReference type="EMBL" id="BSXW01000068">
    <property type="protein sequence ID" value="GMF11226.1"/>
    <property type="molecule type" value="Genomic_DNA"/>
</dbReference>
<proteinExistence type="predicted"/>
<keyword evidence="2" id="KW-0472">Membrane</keyword>
<sequence>MQERTPTRLPSSGRWRHLIPPPSTCTESVRQQPTIWSGANGAYTKPSKRFSQRIEHRRNRTSVPNSPLAAHVSDDVPFALCQSRADPFAMLRGLFLLLLAPLGAALQPRDFRVPPVDFTQLSSAAGNAHNADLLAKLQANGIVALQNVPSFAALRKEYFRTAATCAVQAQRKGAEFLLHRQLRDGTNRYTVSLESGRLLTETLDQSPELLRLCPEYAEIHAAFSAAVELAVANVGSALDATQKFHVVAEQGAVAMTARKLLEESVHLDHFHAYEAARNLGDGRITDADINVADMSLELHTDNGLMIAMSAPEYFEVQTSGELQHKDTEGKDAGLFIQLANGDIVRPVLQPDELILMLGSGIDDWIKTSPPLHSVLHGMRYPRTVSVVGGDGQGNKLLRSWFGKMILLEAHQVMDNTGLTFGQYANQTTRYLVQQEAEDHQTFGAVACPPQRHLAASDNSCSLKICSLKSSASASELTYSCQITCNHDSTSDAASCEKYCDCEASTSSATTCWMLCVENFSSDVCPGEQECNNASTEDKLAMTCVGGTVAPSTASTTSSATGSTSGNTGTNPAATSAPSTAAPSTTTPSTTSPSSTTGTSTASPTTTAPATSAPSTTAPTAGSNAVSSAANAGSAASSANVGDASAAAATTVGDSSGSTAASNADGISSTSTSASESSSTSSSAASVFPVAVFVNGVAVLVAAFLCIQ</sequence>
<feature type="region of interest" description="Disordered" evidence="1">
    <location>
        <begin position="548"/>
        <end position="625"/>
    </location>
</feature>
<keyword evidence="2" id="KW-0812">Transmembrane</keyword>
<dbReference type="OrthoDB" id="65473at2759"/>
<evidence type="ECO:0000256" key="2">
    <source>
        <dbReference type="SAM" id="Phobius"/>
    </source>
</evidence>
<evidence type="ECO:0000256" key="1">
    <source>
        <dbReference type="SAM" id="MobiDB-lite"/>
    </source>
</evidence>
<keyword evidence="4" id="KW-1185">Reference proteome</keyword>
<feature type="region of interest" description="Disordered" evidence="1">
    <location>
        <begin position="650"/>
        <end position="679"/>
    </location>
</feature>
<dbReference type="PANTHER" id="PTHR40855">
    <property type="entry name" value="DIOX_N DOMAIN-CONTAINING PROTEIN"/>
    <property type="match status" value="1"/>
</dbReference>
<dbReference type="Proteomes" id="UP001165083">
    <property type="component" value="Unassembled WGS sequence"/>
</dbReference>
<evidence type="ECO:0000313" key="3">
    <source>
        <dbReference type="EMBL" id="GMF11226.1"/>
    </source>
</evidence>
<evidence type="ECO:0000313" key="4">
    <source>
        <dbReference type="Proteomes" id="UP001165083"/>
    </source>
</evidence>
<accession>A0A9W6TDB0</accession>
<feature type="compositionally biased region" description="Basic residues" evidence="1">
    <location>
        <begin position="46"/>
        <end position="60"/>
    </location>
</feature>
<name>A0A9W6TDB0_9STRA</name>
<protein>
    <submittedName>
        <fullName evidence="3">Unnamed protein product</fullName>
    </submittedName>
</protein>
<keyword evidence="2" id="KW-1133">Transmembrane helix</keyword>
<dbReference type="PANTHER" id="PTHR40855:SF1">
    <property type="entry name" value="CLAVAMINATE SYNTHASE-LIKE PROTEIN"/>
    <property type="match status" value="1"/>
</dbReference>